<gene>
    <name evidence="1" type="ORF">SaccyDRAFT_4377</name>
</gene>
<protein>
    <submittedName>
        <fullName evidence="1">Uncharacterized protein</fullName>
    </submittedName>
</protein>
<proteinExistence type="predicted"/>
<dbReference type="Proteomes" id="UP000002791">
    <property type="component" value="Chromosome"/>
</dbReference>
<accession>H5XN22</accession>
<evidence type="ECO:0000313" key="1">
    <source>
        <dbReference type="EMBL" id="EHR63189.1"/>
    </source>
</evidence>
<sequence>MDRLLVGAVLVVLTAALVAVVPLVGAALVVFEINLVVRSLMRSHVQ</sequence>
<dbReference type="AlphaFoldDB" id="H5XN22"/>
<reference evidence="1 2" key="1">
    <citation type="submission" date="2011-11" db="EMBL/GenBank/DDBJ databases">
        <title>The Noncontiguous Finished sequence of Saccharomonospora cyanea NA-134.</title>
        <authorList>
            <consortium name="US DOE Joint Genome Institute"/>
            <person name="Lucas S."/>
            <person name="Han J."/>
            <person name="Lapidus A."/>
            <person name="Cheng J.-F."/>
            <person name="Goodwin L."/>
            <person name="Pitluck S."/>
            <person name="Peters L."/>
            <person name="Ovchinnikova G."/>
            <person name="Lu M."/>
            <person name="Detter J.C."/>
            <person name="Han C."/>
            <person name="Tapia R."/>
            <person name="Land M."/>
            <person name="Hauser L."/>
            <person name="Kyrpides N."/>
            <person name="Ivanova N."/>
            <person name="Pagani I."/>
            <person name="Brambilla E.-M."/>
            <person name="Klenk H.-P."/>
            <person name="Woyke T."/>
        </authorList>
    </citation>
    <scope>NUCLEOTIDE SEQUENCE [LARGE SCALE GENOMIC DNA]</scope>
    <source>
        <strain evidence="1 2">NA-134</strain>
    </source>
</reference>
<dbReference type="STRING" id="882082.SaccyDRAFT_4377"/>
<keyword evidence="2" id="KW-1185">Reference proteome</keyword>
<name>H5XN22_9PSEU</name>
<dbReference type="RefSeq" id="WP_005459352.1">
    <property type="nucleotide sequence ID" value="NZ_CM001440.1"/>
</dbReference>
<dbReference type="EMBL" id="CM001440">
    <property type="protein sequence ID" value="EHR63189.1"/>
    <property type="molecule type" value="Genomic_DNA"/>
</dbReference>
<dbReference type="HOGENOM" id="CLU_3276219_0_0_11"/>
<evidence type="ECO:0000313" key="2">
    <source>
        <dbReference type="Proteomes" id="UP000002791"/>
    </source>
</evidence>
<organism evidence="1 2">
    <name type="scientific">Saccharomonospora cyanea NA-134</name>
    <dbReference type="NCBI Taxonomy" id="882082"/>
    <lineage>
        <taxon>Bacteria</taxon>
        <taxon>Bacillati</taxon>
        <taxon>Actinomycetota</taxon>
        <taxon>Actinomycetes</taxon>
        <taxon>Pseudonocardiales</taxon>
        <taxon>Pseudonocardiaceae</taxon>
        <taxon>Saccharomonospora</taxon>
    </lineage>
</organism>